<reference evidence="3 4" key="1">
    <citation type="submission" date="2016-10" db="EMBL/GenBank/DDBJ databases">
        <authorList>
            <person name="de Groot N.N."/>
        </authorList>
    </citation>
    <scope>NUCLEOTIDE SEQUENCE [LARGE SCALE GENOMIC DNA]</scope>
    <source>
        <strain evidence="3 4">CBS 141442</strain>
    </source>
</reference>
<feature type="domain" description="ENTH" evidence="2">
    <location>
        <begin position="30"/>
        <end position="156"/>
    </location>
</feature>
<dbReference type="OrthoDB" id="4033880at2759"/>
<dbReference type="InterPro" id="IPR013809">
    <property type="entry name" value="ENTH"/>
</dbReference>
<dbReference type="Proteomes" id="UP000182334">
    <property type="component" value="Chromosome III"/>
</dbReference>
<evidence type="ECO:0000259" key="2">
    <source>
        <dbReference type="Pfam" id="PF01417"/>
    </source>
</evidence>
<dbReference type="EMBL" id="LT635758">
    <property type="protein sequence ID" value="SGZ52853.1"/>
    <property type="molecule type" value="Genomic_DNA"/>
</dbReference>
<feature type="compositionally biased region" description="Polar residues" evidence="1">
    <location>
        <begin position="85"/>
        <end position="106"/>
    </location>
</feature>
<dbReference type="AlphaFoldDB" id="A0A1L0G8S1"/>
<evidence type="ECO:0000256" key="1">
    <source>
        <dbReference type="SAM" id="MobiDB-lite"/>
    </source>
</evidence>
<dbReference type="STRING" id="45354.A0A1L0G8S1"/>
<feature type="region of interest" description="Disordered" evidence="1">
    <location>
        <begin position="81"/>
        <end position="122"/>
    </location>
</feature>
<dbReference type="InterPro" id="IPR008942">
    <property type="entry name" value="ENTH_VHS"/>
</dbReference>
<organism evidence="3 4">
    <name type="scientific">Sungouiella intermedia</name>
    <dbReference type="NCBI Taxonomy" id="45354"/>
    <lineage>
        <taxon>Eukaryota</taxon>
        <taxon>Fungi</taxon>
        <taxon>Dikarya</taxon>
        <taxon>Ascomycota</taxon>
        <taxon>Saccharomycotina</taxon>
        <taxon>Pichiomycetes</taxon>
        <taxon>Metschnikowiaceae</taxon>
        <taxon>Sungouiella</taxon>
    </lineage>
</organism>
<feature type="compositionally biased region" description="Low complexity" evidence="1">
    <location>
        <begin position="112"/>
        <end position="121"/>
    </location>
</feature>
<protein>
    <submittedName>
        <fullName evidence="3">CIC11C00000001824</fullName>
    </submittedName>
</protein>
<dbReference type="Pfam" id="PF01417">
    <property type="entry name" value="ENTH"/>
    <property type="match status" value="1"/>
</dbReference>
<accession>A0A1L0G8S1</accession>
<dbReference type="SUPFAM" id="SSF48464">
    <property type="entry name" value="ENTH/VHS domain"/>
    <property type="match status" value="1"/>
</dbReference>
<evidence type="ECO:0000313" key="3">
    <source>
        <dbReference type="EMBL" id="SGZ52853.1"/>
    </source>
</evidence>
<dbReference type="InterPro" id="IPR022357">
    <property type="entry name" value="MIP_CS"/>
</dbReference>
<evidence type="ECO:0000313" key="4">
    <source>
        <dbReference type="Proteomes" id="UP000182334"/>
    </source>
</evidence>
<dbReference type="Gene3D" id="1.25.40.90">
    <property type="match status" value="1"/>
</dbReference>
<gene>
    <name evidence="3" type="ORF">SAMEA4029010_CIC11G00000001824</name>
</gene>
<dbReference type="PROSITE" id="PS00221">
    <property type="entry name" value="MIP"/>
    <property type="match status" value="1"/>
</dbReference>
<name>A0A1L0G8S1_9ASCO</name>
<proteinExistence type="predicted"/>
<keyword evidence="4" id="KW-1185">Reference proteome</keyword>
<sequence>MVLFHFGNSTDAKIRSGTSNHYNPSITISSLLTSAINNEPLGPYNKELLDLSNITYNPKAVVIVEDVLRKKLVRTIASGDKPRRLNSSVSHSFHSGQLNEGTGSKSRTMRRSASVHSSGSSDTKSDLVVLKCLTVMVYLCQYGSGLFIKWLRSEYRDIIVPLGRLAFHPQYQNAIYLKISLLVRYCENDDQLASSRNSLDDVRKEIRPGIVEHSVNVKRTTSPVPLSLTMGKMGKMGKKSLVH</sequence>